<dbReference type="PANTHER" id="PTHR47894:SF1">
    <property type="entry name" value="HTH-TYPE TRANSCRIPTIONAL REGULATOR VQSM"/>
    <property type="match status" value="1"/>
</dbReference>
<dbReference type="GO" id="GO:0005829">
    <property type="term" value="C:cytosol"/>
    <property type="evidence" value="ECO:0007669"/>
    <property type="project" value="TreeGrafter"/>
</dbReference>
<keyword evidence="1" id="KW-0805">Transcription regulation</keyword>
<keyword evidence="2" id="KW-0238">DNA-binding</keyword>
<evidence type="ECO:0000256" key="1">
    <source>
        <dbReference type="ARBA" id="ARBA00023015"/>
    </source>
</evidence>
<evidence type="ECO:0000259" key="4">
    <source>
        <dbReference type="PROSITE" id="PS01124"/>
    </source>
</evidence>
<dbReference type="GO" id="GO:0003700">
    <property type="term" value="F:DNA-binding transcription factor activity"/>
    <property type="evidence" value="ECO:0007669"/>
    <property type="project" value="InterPro"/>
</dbReference>
<dbReference type="InterPro" id="IPR018060">
    <property type="entry name" value="HTH_AraC"/>
</dbReference>
<feature type="domain" description="HTH araC/xylS-type" evidence="4">
    <location>
        <begin position="239"/>
        <end position="336"/>
    </location>
</feature>
<dbReference type="GO" id="GO:0000976">
    <property type="term" value="F:transcription cis-regulatory region binding"/>
    <property type="evidence" value="ECO:0007669"/>
    <property type="project" value="TreeGrafter"/>
</dbReference>
<protein>
    <submittedName>
        <fullName evidence="5">AraC family transcriptional regulator</fullName>
    </submittedName>
</protein>
<dbReference type="SMART" id="SM00342">
    <property type="entry name" value="HTH_ARAC"/>
    <property type="match status" value="1"/>
</dbReference>
<evidence type="ECO:0000256" key="3">
    <source>
        <dbReference type="ARBA" id="ARBA00023163"/>
    </source>
</evidence>
<evidence type="ECO:0000256" key="2">
    <source>
        <dbReference type="ARBA" id="ARBA00023125"/>
    </source>
</evidence>
<keyword evidence="3" id="KW-0804">Transcription</keyword>
<dbReference type="KEGG" id="smai:EXU30_17060"/>
<name>A0A411PKX1_9GAMM</name>
<evidence type="ECO:0000313" key="5">
    <source>
        <dbReference type="EMBL" id="QBF84189.1"/>
    </source>
</evidence>
<dbReference type="PROSITE" id="PS01124">
    <property type="entry name" value="HTH_ARAC_FAMILY_2"/>
    <property type="match status" value="1"/>
</dbReference>
<dbReference type="SUPFAM" id="SSF46689">
    <property type="entry name" value="Homeodomain-like"/>
    <property type="match status" value="1"/>
</dbReference>
<proteinExistence type="predicted"/>
<sequence length="338" mass="37917">MPVPAGYQANKMLGDQCYPAFELRNLMQFIQTELGESAVLDVYQQIGLGVAELNSVHFVYVWQVEYALEALRTLSKDTDIGARLGAANTVESLDVLLPHLRGFTRLNECLGFALKHPELVGSFSDYVVRVEQGKLWCRWLNTGKADTETFAFQFQHSVCSLLSLARQLVDVPIELTDIHLAQQELEHHFLKDYTGARVQHGCEFFEWAVALNTLDTPLNYDFNASPDKSAASLEPSLIDEVLYLIKGNISAIPALGEAATELHMSDRSLRRKLAQAGSSYQKLVDLARSQQAIKLILEDKLTVEQIAELLGYSDPSHFRQSFKHWLGLPPGHFLRLNS</sequence>
<dbReference type="Proteomes" id="UP000291106">
    <property type="component" value="Chromosome"/>
</dbReference>
<dbReference type="InterPro" id="IPR009057">
    <property type="entry name" value="Homeodomain-like_sf"/>
</dbReference>
<accession>A0A411PKX1</accession>
<dbReference type="AlphaFoldDB" id="A0A411PKX1"/>
<organism evidence="5 6">
    <name type="scientific">Shewanella maritima</name>
    <dbReference type="NCBI Taxonomy" id="2520507"/>
    <lineage>
        <taxon>Bacteria</taxon>
        <taxon>Pseudomonadati</taxon>
        <taxon>Pseudomonadota</taxon>
        <taxon>Gammaproteobacteria</taxon>
        <taxon>Alteromonadales</taxon>
        <taxon>Shewanellaceae</taxon>
        <taxon>Shewanella</taxon>
    </lineage>
</organism>
<dbReference type="Pfam" id="PF12625">
    <property type="entry name" value="Arabinose_bd"/>
    <property type="match status" value="1"/>
</dbReference>
<gene>
    <name evidence="5" type="ORF">EXU30_17060</name>
</gene>
<evidence type="ECO:0000313" key="6">
    <source>
        <dbReference type="Proteomes" id="UP000291106"/>
    </source>
</evidence>
<dbReference type="EMBL" id="CP036200">
    <property type="protein sequence ID" value="QBF84189.1"/>
    <property type="molecule type" value="Genomic_DNA"/>
</dbReference>
<dbReference type="InterPro" id="IPR032687">
    <property type="entry name" value="AraC-type_N"/>
</dbReference>
<dbReference type="OrthoDB" id="6816069at2"/>
<dbReference type="Gene3D" id="1.10.10.60">
    <property type="entry name" value="Homeodomain-like"/>
    <property type="match status" value="1"/>
</dbReference>
<keyword evidence="6" id="KW-1185">Reference proteome</keyword>
<reference evidence="5 6" key="1">
    <citation type="submission" date="2019-02" db="EMBL/GenBank/DDBJ databases">
        <title>Shewanella sp. D4-2 isolated from Dokdo Island.</title>
        <authorList>
            <person name="Baek K."/>
        </authorList>
    </citation>
    <scope>NUCLEOTIDE SEQUENCE [LARGE SCALE GENOMIC DNA]</scope>
    <source>
        <strain evidence="5 6">D4-2</strain>
    </source>
</reference>
<dbReference type="RefSeq" id="WP_130602051.1">
    <property type="nucleotide sequence ID" value="NZ_CP036200.1"/>
</dbReference>
<dbReference type="Pfam" id="PF12833">
    <property type="entry name" value="HTH_18"/>
    <property type="match status" value="1"/>
</dbReference>
<dbReference type="PANTHER" id="PTHR47894">
    <property type="entry name" value="HTH-TYPE TRANSCRIPTIONAL REGULATOR GADX"/>
    <property type="match status" value="1"/>
</dbReference>